<evidence type="ECO:0000313" key="1">
    <source>
        <dbReference type="EMBL" id="ELP32507.1"/>
    </source>
</evidence>
<sequence length="103" mass="11841">MDGVRVENNPPACRWAAKHLRRIGDQAIPWQVAPQQSLFPLHLATQFERLEMVPSNFGHRRNPSKNLKSAYRERFRQMSLPLAVLVRGLLSSARRKNPDTNTP</sequence>
<organism evidence="1 2">
    <name type="scientific">Rhodopirellula baltica SWK14</name>
    <dbReference type="NCBI Taxonomy" id="993516"/>
    <lineage>
        <taxon>Bacteria</taxon>
        <taxon>Pseudomonadati</taxon>
        <taxon>Planctomycetota</taxon>
        <taxon>Planctomycetia</taxon>
        <taxon>Pirellulales</taxon>
        <taxon>Pirellulaceae</taxon>
        <taxon>Rhodopirellula</taxon>
    </lineage>
</organism>
<evidence type="ECO:0000313" key="2">
    <source>
        <dbReference type="Proteomes" id="UP000010959"/>
    </source>
</evidence>
<proteinExistence type="predicted"/>
<dbReference type="EMBL" id="AMWG01000103">
    <property type="protein sequence ID" value="ELP32507.1"/>
    <property type="molecule type" value="Genomic_DNA"/>
</dbReference>
<name>L7CFZ4_RHOBT</name>
<dbReference type="AlphaFoldDB" id="L7CFZ4"/>
<protein>
    <submittedName>
        <fullName evidence="1">Uncharacterized protein</fullName>
    </submittedName>
</protein>
<reference evidence="1 2" key="1">
    <citation type="journal article" date="2013" name="Mar. Genomics">
        <title>Expression of sulfatases in Rhodopirellula baltica and the diversity of sulfatases in the genus Rhodopirellula.</title>
        <authorList>
            <person name="Wegner C.E."/>
            <person name="Richter-Heitmann T."/>
            <person name="Klindworth A."/>
            <person name="Klockow C."/>
            <person name="Richter M."/>
            <person name="Achstetter T."/>
            <person name="Glockner F.O."/>
            <person name="Harder J."/>
        </authorList>
    </citation>
    <scope>NUCLEOTIDE SEQUENCE [LARGE SCALE GENOMIC DNA]</scope>
    <source>
        <strain evidence="1 2">SWK14</strain>
    </source>
</reference>
<dbReference type="PATRIC" id="fig|993516.3.peg.3888"/>
<comment type="caution">
    <text evidence="1">The sequence shown here is derived from an EMBL/GenBank/DDBJ whole genome shotgun (WGS) entry which is preliminary data.</text>
</comment>
<dbReference type="Proteomes" id="UP000010959">
    <property type="component" value="Unassembled WGS sequence"/>
</dbReference>
<accession>L7CFZ4</accession>
<gene>
    <name evidence="1" type="ORF">RBSWK_03639</name>
</gene>